<reference evidence="1 2" key="1">
    <citation type="submission" date="2017-11" db="EMBL/GenBank/DDBJ databases">
        <title>The genome sequence of Pantoea rodasii DSM 26611.</title>
        <authorList>
            <person name="Gao J."/>
            <person name="Mao X."/>
            <person name="Sun J."/>
        </authorList>
    </citation>
    <scope>NUCLEOTIDE SEQUENCE [LARGE SCALE GENOMIC DNA]</scope>
    <source>
        <strain evidence="1 2">DSM 26611</strain>
    </source>
</reference>
<evidence type="ECO:0000313" key="2">
    <source>
        <dbReference type="Proteomes" id="UP000232062"/>
    </source>
</evidence>
<comment type="caution">
    <text evidence="1">The sequence shown here is derived from an EMBL/GenBank/DDBJ whole genome shotgun (WGS) entry which is preliminary data.</text>
</comment>
<proteinExistence type="predicted"/>
<protein>
    <submittedName>
        <fullName evidence="1">Uncharacterized protein</fullName>
    </submittedName>
</protein>
<dbReference type="Proteomes" id="UP000232062">
    <property type="component" value="Unassembled WGS sequence"/>
</dbReference>
<dbReference type="EMBL" id="PIQI01000019">
    <property type="protein sequence ID" value="PJZ05124.1"/>
    <property type="molecule type" value="Genomic_DNA"/>
</dbReference>
<organism evidence="1 2">
    <name type="scientific">Pantoea rodasii</name>
    <dbReference type="NCBI Taxonomy" id="1076549"/>
    <lineage>
        <taxon>Bacteria</taxon>
        <taxon>Pseudomonadati</taxon>
        <taxon>Pseudomonadota</taxon>
        <taxon>Gammaproteobacteria</taxon>
        <taxon>Enterobacterales</taxon>
        <taxon>Erwiniaceae</taxon>
        <taxon>Pantoea</taxon>
    </lineage>
</organism>
<evidence type="ECO:0000313" key="1">
    <source>
        <dbReference type="EMBL" id="PJZ05124.1"/>
    </source>
</evidence>
<dbReference type="AlphaFoldDB" id="A0A2M9WC74"/>
<sequence>MLLLAKPDNDPLTIEFSPAELITDLVSRTKILHLRHQNQFMNSECLSVETLTGFFVPVVLWDDVTGFCNYRYSFVFSHATHHVLDAESLLNKV</sequence>
<accession>A0A2M9WC74</accession>
<keyword evidence="2" id="KW-1185">Reference proteome</keyword>
<name>A0A2M9WC74_9GAMM</name>
<gene>
    <name evidence="1" type="ORF">PRCB_13045</name>
</gene>